<reference evidence="1 2" key="1">
    <citation type="journal article" date="2020" name="Carbohydr. Polym.">
        <title>Characterization and optimization of production of bacterial cellulose from strain CGMCC 17276 based on whole-genome analysis.</title>
        <authorList>
            <person name="Lu T."/>
            <person name="Gao H."/>
            <person name="Liao B."/>
            <person name="Wu J."/>
            <person name="Zhang W."/>
            <person name="Huang J."/>
            <person name="Liu M."/>
            <person name="Huang J."/>
            <person name="Chang Z."/>
            <person name="Jin M."/>
            <person name="Yi Z."/>
            <person name="Jiang D."/>
        </authorList>
    </citation>
    <scope>NUCLEOTIDE SEQUENCE [LARGE SCALE GENOMIC DNA]</scope>
    <source>
        <strain evidence="1 2">CGMCC 17276</strain>
    </source>
</reference>
<dbReference type="RefSeq" id="WP_159261840.1">
    <property type="nucleotide sequence ID" value="NZ_CP041348.1"/>
</dbReference>
<evidence type="ECO:0000313" key="2">
    <source>
        <dbReference type="Proteomes" id="UP000464674"/>
    </source>
</evidence>
<accession>A0A857FPD5</accession>
<dbReference type="OrthoDB" id="7279390at2"/>
<organism evidence="1 2">
    <name type="scientific">Komagataeibacter xylinus</name>
    <name type="common">Gluconacetobacter xylinus</name>
    <dbReference type="NCBI Taxonomy" id="28448"/>
    <lineage>
        <taxon>Bacteria</taxon>
        <taxon>Pseudomonadati</taxon>
        <taxon>Pseudomonadota</taxon>
        <taxon>Alphaproteobacteria</taxon>
        <taxon>Acetobacterales</taxon>
        <taxon>Acetobacteraceae</taxon>
        <taxon>Komagataeibacter</taxon>
    </lineage>
</organism>
<dbReference type="EMBL" id="CP041348">
    <property type="protein sequence ID" value="QHC35379.1"/>
    <property type="molecule type" value="Genomic_DNA"/>
</dbReference>
<proteinExistence type="predicted"/>
<gene>
    <name evidence="1" type="ORF">FMA36_07565</name>
</gene>
<evidence type="ECO:0000313" key="1">
    <source>
        <dbReference type="EMBL" id="QHC35379.1"/>
    </source>
</evidence>
<name>A0A857FPD5_KOMXY</name>
<sequence length="208" mass="22032">MGKKYDYWLNAHNRRAQCLVMAIKHADAVGPHYDAEDVIANADAFGNYILTGGVPSTADDTDMGNGASEPVIGLNTGLGTLDKEPLLDTPVAKAAAGEAKPTADDQGDTDAGAVFETESEKRTVEQLLAHAAQLGLRLECQKITDDGVDFDWKGRLPADPLLIMIAQAVAEDISSKLGKLFKAGHVSVVYYDEKGFPCVSWSPVGAAA</sequence>
<dbReference type="AlphaFoldDB" id="A0A857FPD5"/>
<protein>
    <submittedName>
        <fullName evidence="1">Uncharacterized protein</fullName>
    </submittedName>
</protein>
<dbReference type="Proteomes" id="UP000464674">
    <property type="component" value="Chromosome"/>
</dbReference>